<dbReference type="InterPro" id="IPR045164">
    <property type="entry name" value="RBM41/RNPC3"/>
</dbReference>
<dbReference type="AlphaFoldDB" id="A0ABD0K6Q2"/>
<dbReference type="GO" id="GO:0003723">
    <property type="term" value="F:RNA binding"/>
    <property type="evidence" value="ECO:0007669"/>
    <property type="project" value="UniProtKB-UniRule"/>
</dbReference>
<dbReference type="PANTHER" id="PTHR16105:SF2">
    <property type="entry name" value="RNA-BINDING PROTEIN 41"/>
    <property type="match status" value="1"/>
</dbReference>
<evidence type="ECO:0000259" key="3">
    <source>
        <dbReference type="PROSITE" id="PS50102"/>
    </source>
</evidence>
<keyword evidence="1 2" id="KW-0694">RNA-binding</keyword>
<dbReference type="InterPro" id="IPR000504">
    <property type="entry name" value="RRM_dom"/>
</dbReference>
<dbReference type="SUPFAM" id="SSF54928">
    <property type="entry name" value="RNA-binding domain, RBD"/>
    <property type="match status" value="1"/>
</dbReference>
<evidence type="ECO:0000313" key="5">
    <source>
        <dbReference type="Proteomes" id="UP001519460"/>
    </source>
</evidence>
<dbReference type="InterPro" id="IPR035979">
    <property type="entry name" value="RBD_domain_sf"/>
</dbReference>
<proteinExistence type="predicted"/>
<dbReference type="Pfam" id="PF00076">
    <property type="entry name" value="RRM_1"/>
    <property type="match status" value="1"/>
</dbReference>
<name>A0ABD0K6Q2_9CAEN</name>
<evidence type="ECO:0000256" key="2">
    <source>
        <dbReference type="PROSITE-ProRule" id="PRU00176"/>
    </source>
</evidence>
<reference evidence="4 5" key="1">
    <citation type="journal article" date="2023" name="Sci. Data">
        <title>Genome assembly of the Korean intertidal mud-creeper Batillaria attramentaria.</title>
        <authorList>
            <person name="Patra A.K."/>
            <person name="Ho P.T."/>
            <person name="Jun S."/>
            <person name="Lee S.J."/>
            <person name="Kim Y."/>
            <person name="Won Y.J."/>
        </authorList>
    </citation>
    <scope>NUCLEOTIDE SEQUENCE [LARGE SCALE GENOMIC DNA]</scope>
    <source>
        <strain evidence="4">Wonlab-2016</strain>
    </source>
</reference>
<organism evidence="4 5">
    <name type="scientific">Batillaria attramentaria</name>
    <dbReference type="NCBI Taxonomy" id="370345"/>
    <lineage>
        <taxon>Eukaryota</taxon>
        <taxon>Metazoa</taxon>
        <taxon>Spiralia</taxon>
        <taxon>Lophotrochozoa</taxon>
        <taxon>Mollusca</taxon>
        <taxon>Gastropoda</taxon>
        <taxon>Caenogastropoda</taxon>
        <taxon>Sorbeoconcha</taxon>
        <taxon>Cerithioidea</taxon>
        <taxon>Batillariidae</taxon>
        <taxon>Batillaria</taxon>
    </lineage>
</organism>
<evidence type="ECO:0000313" key="4">
    <source>
        <dbReference type="EMBL" id="KAK7482548.1"/>
    </source>
</evidence>
<feature type="domain" description="RRM" evidence="3">
    <location>
        <begin position="281"/>
        <end position="359"/>
    </location>
</feature>
<dbReference type="PROSITE" id="PS50102">
    <property type="entry name" value="RRM"/>
    <property type="match status" value="1"/>
</dbReference>
<dbReference type="SMART" id="SM00360">
    <property type="entry name" value="RRM"/>
    <property type="match status" value="1"/>
</dbReference>
<dbReference type="InterPro" id="IPR012677">
    <property type="entry name" value="Nucleotide-bd_a/b_plait_sf"/>
</dbReference>
<accession>A0ABD0K6Q2</accession>
<sequence length="362" mass="40686">MQSFTFSISGNPKRVQTGDVLCMPGMAGTAVSEAEGLQTEGERQLKAMAQRQLRKDVTMTQLASERRQFTGAGQFKPVTKEIRGILQLQAYQEVAEGDNRVEMLRQCGLSEDEIRLKLASEGTAIGHNNTASRKSTFGENPDVQQEKLKAIEAKIKEKEGSLQNPDTFRGVKEISRQELDLEKSLFSGTDREGAALSHMLTREKAKVTGDPNDPINQLPQMMAEIEEKVQERIREKRRWRKRNRKNKRGNAEEFITENRLSLEDIRKLPKFQNYEAGNPANVLYLKNLSPRVSEHDLVALFGRFQKGAGSEVIYKLMTGRMRGQAFVTFSGVNVATQALQLVNGFMLHGKPVIAQYGKRTNA</sequence>
<dbReference type="Proteomes" id="UP001519460">
    <property type="component" value="Unassembled WGS sequence"/>
</dbReference>
<dbReference type="EMBL" id="JACVVK020000242">
    <property type="protein sequence ID" value="KAK7482548.1"/>
    <property type="molecule type" value="Genomic_DNA"/>
</dbReference>
<protein>
    <recommendedName>
        <fullName evidence="3">RRM domain-containing protein</fullName>
    </recommendedName>
</protein>
<keyword evidence="5" id="KW-1185">Reference proteome</keyword>
<comment type="caution">
    <text evidence="4">The sequence shown here is derived from an EMBL/GenBank/DDBJ whole genome shotgun (WGS) entry which is preliminary data.</text>
</comment>
<gene>
    <name evidence="4" type="ORF">BaRGS_00026149</name>
</gene>
<dbReference type="Gene3D" id="3.30.70.330">
    <property type="match status" value="1"/>
</dbReference>
<evidence type="ECO:0000256" key="1">
    <source>
        <dbReference type="ARBA" id="ARBA00022884"/>
    </source>
</evidence>
<dbReference type="PANTHER" id="PTHR16105">
    <property type="entry name" value="RNA-BINDING REGION-CONTAINING PROTEIN 3"/>
    <property type="match status" value="1"/>
</dbReference>